<keyword evidence="6" id="KW-1185">Reference proteome</keyword>
<dbReference type="SUPFAM" id="SSF50978">
    <property type="entry name" value="WD40 repeat-like"/>
    <property type="match status" value="2"/>
</dbReference>
<keyword evidence="2" id="KW-0677">Repeat</keyword>
<protein>
    <submittedName>
        <fullName evidence="5">Uncharacterized protein</fullName>
    </submittedName>
</protein>
<dbReference type="EMBL" id="SRMA01027364">
    <property type="protein sequence ID" value="TRY54106.1"/>
    <property type="molecule type" value="Genomic_DNA"/>
</dbReference>
<proteinExistence type="predicted"/>
<organism evidence="5 6">
    <name type="scientific">Danionella cerebrum</name>
    <dbReference type="NCBI Taxonomy" id="2873325"/>
    <lineage>
        <taxon>Eukaryota</taxon>
        <taxon>Metazoa</taxon>
        <taxon>Chordata</taxon>
        <taxon>Craniata</taxon>
        <taxon>Vertebrata</taxon>
        <taxon>Euteleostomi</taxon>
        <taxon>Actinopterygii</taxon>
        <taxon>Neopterygii</taxon>
        <taxon>Teleostei</taxon>
        <taxon>Ostariophysi</taxon>
        <taxon>Cypriniformes</taxon>
        <taxon>Danionidae</taxon>
        <taxon>Danioninae</taxon>
        <taxon>Danionella</taxon>
    </lineage>
</organism>
<feature type="compositionally biased region" description="Polar residues" evidence="4">
    <location>
        <begin position="44"/>
        <end position="56"/>
    </location>
</feature>
<dbReference type="SUPFAM" id="SSF47473">
    <property type="entry name" value="EF-hand"/>
    <property type="match status" value="1"/>
</dbReference>
<evidence type="ECO:0000313" key="5">
    <source>
        <dbReference type="EMBL" id="TRY54106.1"/>
    </source>
</evidence>
<dbReference type="InterPro" id="IPR015943">
    <property type="entry name" value="WD40/YVTN_repeat-like_dom_sf"/>
</dbReference>
<name>A0A553MLP4_9TELE</name>
<dbReference type="PROSITE" id="PS50294">
    <property type="entry name" value="WD_REPEATS_REGION"/>
    <property type="match status" value="3"/>
</dbReference>
<reference evidence="5 6" key="1">
    <citation type="journal article" date="2019" name="Sci. Data">
        <title>Hybrid genome assembly and annotation of Danionella translucida.</title>
        <authorList>
            <person name="Kadobianskyi M."/>
            <person name="Schulze L."/>
            <person name="Schuelke M."/>
            <person name="Judkewitz B."/>
        </authorList>
    </citation>
    <scope>NUCLEOTIDE SEQUENCE [LARGE SCALE GENOMIC DNA]</scope>
    <source>
        <strain evidence="5 6">Bolton</strain>
    </source>
</reference>
<dbReference type="Proteomes" id="UP000316079">
    <property type="component" value="Unassembled WGS sequence"/>
</dbReference>
<accession>A0A553MLP4</accession>
<dbReference type="STRING" id="623744.A0A553MLP4"/>
<feature type="compositionally biased region" description="Polar residues" evidence="4">
    <location>
        <begin position="1"/>
        <end position="33"/>
    </location>
</feature>
<dbReference type="InterPro" id="IPR011992">
    <property type="entry name" value="EF-hand-dom_pair"/>
</dbReference>
<dbReference type="InterPro" id="IPR019775">
    <property type="entry name" value="WD40_repeat_CS"/>
</dbReference>
<dbReference type="PROSITE" id="PS00678">
    <property type="entry name" value="WD_REPEATS_1"/>
    <property type="match status" value="2"/>
</dbReference>
<dbReference type="PANTHER" id="PTHR44324">
    <property type="entry name" value="WD40 REPEAT DOMAIN 95"/>
    <property type="match status" value="1"/>
</dbReference>
<comment type="caution">
    <text evidence="5">The sequence shown here is derived from an EMBL/GenBank/DDBJ whole genome shotgun (WGS) entry which is preliminary data.</text>
</comment>
<sequence length="1027" mass="115759">SEGRANTSIDCAAKQASSLKQNQYQAEKTSQTAKDMPLGRKTRASSAEPQLETQNRPSILTEFGELSWVNQKYGSEFPDWLGREILRQEPKRHSLALGDDAKLNMRQHYRVDPARFFHEIQIDQMLSFNGIKHIKRSFDEFAKAGNVMMDYDEFESVLKNCPGLEMIKDSQIKQLFMKIDYKGEGKIDWHGFCTYIYQENKETEETVRRKKMAAFVLPATITFLNCWEPVLRIHFPPSGNVMTLREDGVITLWTPTLHLKSKKTLFPEKSITRRPKWATDFVPMPESREIQFYELSSLEPCCQLSVLETVALNLDYSSTGPDECIIVYGDSQGCVNIIVMNSVREKLRLWKRLPQIDGMPNININHAVESPEVIFIRWKVHQDWVSKVKYFQSGHTVVSASLHEETALVIGSIHSSSLTHAQARDMAEVCGDETSVKVLQRAAGVQNFFNIPKGVSTFDLCKNINLLVTAGMDKLIRMWNPELPGNTTGILTGHTAPVSYVCIAPEEGHIYSVSTDNIVMIWHIQDMTCLFTAHPNASQIQGEFSACLYSPAVKGLYIASECLAFLSVFTKQQPEGIKTVSHKEPVLCCGYTEDFQQVVSCSEGSVIKVWDLQTGALLFEFGCAHGDSAITCMAFDKKGRRLMTGGRDGLVKIWNFNNGQCVKILCKEGECAEICDCSYLTLHRNAFVISVGWGRSIDIYLDSSEETQYIQQPKPAWPDDVRNGHKDDILCIAHCTPHLLATGSYDGEIIVWNVVSERIQCRFQTSQCHSSSSPDQNSSVFSLIFLKTRAFVPEMSSSAWLVSSGSHGFVHFWSVLNGGKLITSFQASHLQQQVVKLALTQDDSLLFTADHVGFISVYCVKHYALGFEQTPPEKVNFWRGHIRTITSMKIINKDQYLLTSSMDCSVRLWSIYGDFIVLESKVNLHEVLDSEKTDINKQVDISEDNSDPPTIPGDQGVEDGTLNLYETDRSQRHPISKRCQKISRNGLKGYDSLKDFELTAMPSTFKRLDLNSGRFKDEDELSAQSVS</sequence>
<dbReference type="OrthoDB" id="5980302at2759"/>
<dbReference type="AlphaFoldDB" id="A0A553MLP4"/>
<gene>
    <name evidence="5" type="ORF">DNTS_031156</name>
</gene>
<evidence type="ECO:0000256" key="2">
    <source>
        <dbReference type="ARBA" id="ARBA00022737"/>
    </source>
</evidence>
<keyword evidence="1 3" id="KW-0853">WD repeat</keyword>
<evidence type="ECO:0000256" key="4">
    <source>
        <dbReference type="SAM" id="MobiDB-lite"/>
    </source>
</evidence>
<dbReference type="InterPro" id="IPR036322">
    <property type="entry name" value="WD40_repeat_dom_sf"/>
</dbReference>
<feature type="repeat" description="WD" evidence="3">
    <location>
        <begin position="628"/>
        <end position="664"/>
    </location>
</feature>
<feature type="non-terminal residue" evidence="5">
    <location>
        <position position="1"/>
    </location>
</feature>
<evidence type="ECO:0000256" key="3">
    <source>
        <dbReference type="PROSITE-ProRule" id="PRU00221"/>
    </source>
</evidence>
<feature type="repeat" description="WD" evidence="3">
    <location>
        <begin position="491"/>
        <end position="532"/>
    </location>
</feature>
<dbReference type="SMART" id="SM00320">
    <property type="entry name" value="WD40"/>
    <property type="match status" value="10"/>
</dbReference>
<evidence type="ECO:0000313" key="6">
    <source>
        <dbReference type="Proteomes" id="UP000316079"/>
    </source>
</evidence>
<dbReference type="PANTHER" id="PTHR44324:SF4">
    <property type="entry name" value="WD40 REPEAT DOMAIN 95"/>
    <property type="match status" value="1"/>
</dbReference>
<dbReference type="PROSITE" id="PS50082">
    <property type="entry name" value="WD_REPEATS_2"/>
    <property type="match status" value="5"/>
</dbReference>
<feature type="repeat" description="WD" evidence="3">
    <location>
        <begin position="579"/>
        <end position="620"/>
    </location>
</feature>
<dbReference type="InterPro" id="IPR001680">
    <property type="entry name" value="WD40_rpt"/>
</dbReference>
<dbReference type="Gene3D" id="1.10.238.10">
    <property type="entry name" value="EF-hand"/>
    <property type="match status" value="1"/>
</dbReference>
<feature type="region of interest" description="Disordered" evidence="4">
    <location>
        <begin position="1"/>
        <end position="56"/>
    </location>
</feature>
<feature type="repeat" description="WD" evidence="3">
    <location>
        <begin position="722"/>
        <end position="754"/>
    </location>
</feature>
<evidence type="ECO:0000256" key="1">
    <source>
        <dbReference type="ARBA" id="ARBA00022574"/>
    </source>
</evidence>
<feature type="region of interest" description="Disordered" evidence="4">
    <location>
        <begin position="939"/>
        <end position="961"/>
    </location>
</feature>
<dbReference type="InterPro" id="IPR051242">
    <property type="entry name" value="WD-EF-hand_domain"/>
</dbReference>
<dbReference type="Pfam" id="PF00400">
    <property type="entry name" value="WD40"/>
    <property type="match status" value="5"/>
</dbReference>
<feature type="repeat" description="WD" evidence="3">
    <location>
        <begin position="878"/>
        <end position="911"/>
    </location>
</feature>
<dbReference type="Gene3D" id="2.130.10.10">
    <property type="entry name" value="YVTN repeat-like/Quinoprotein amine dehydrogenase"/>
    <property type="match status" value="3"/>
</dbReference>